<organism evidence="1 2">
    <name type="scientific">Bacillus safensis</name>
    <dbReference type="NCBI Taxonomy" id="561879"/>
    <lineage>
        <taxon>Bacteria</taxon>
        <taxon>Bacillati</taxon>
        <taxon>Bacillota</taxon>
        <taxon>Bacilli</taxon>
        <taxon>Bacillales</taxon>
        <taxon>Bacillaceae</taxon>
        <taxon>Bacillus</taxon>
    </lineage>
</organism>
<reference evidence="1 2" key="1">
    <citation type="submission" date="2016-05" db="EMBL/GenBank/DDBJ databases">
        <title>Complete Genome and Methylome Analysis of Psychrotrophic Bacterial Isolates from Antarctic Lake Untersee.</title>
        <authorList>
            <person name="Fomenkov A."/>
            <person name="Akimov V.N."/>
            <person name="Vasilyeva L.V."/>
            <person name="Andersen D."/>
            <person name="Vincze T."/>
            <person name="Roberts R.J."/>
        </authorList>
    </citation>
    <scope>NUCLEOTIDE SEQUENCE [LARGE SCALE GENOMIC DNA]</scope>
    <source>
        <strain evidence="1 2">U14-5</strain>
    </source>
</reference>
<dbReference type="AlphaFoldDB" id="A0A1L6ZK02"/>
<dbReference type="SUPFAM" id="SSF55729">
    <property type="entry name" value="Acyl-CoA N-acyltransferases (Nat)"/>
    <property type="match status" value="1"/>
</dbReference>
<dbReference type="Proteomes" id="UP000185426">
    <property type="component" value="Chromosome"/>
</dbReference>
<dbReference type="InterPro" id="IPR016181">
    <property type="entry name" value="Acyl_CoA_acyltransferase"/>
</dbReference>
<sequence>MKNANSIFTRTNRVVIRQFDRQDIEAFYQYQANPTIAKFQSWENYTYEDAESFVNINIEFIYKKGKSKAVFIDQLKQFFMN</sequence>
<dbReference type="EMBL" id="CP015607">
    <property type="protein sequence ID" value="APT46856.1"/>
    <property type="molecule type" value="Genomic_DNA"/>
</dbReference>
<dbReference type="RefSeq" id="WP_155762184.1">
    <property type="nucleotide sequence ID" value="NZ_CP015607.1"/>
</dbReference>
<name>A0A1L6ZK02_BACIA</name>
<evidence type="ECO:0000313" key="1">
    <source>
        <dbReference type="EMBL" id="APT46856.1"/>
    </source>
</evidence>
<accession>A0A1L6ZK02</accession>
<dbReference type="Gene3D" id="3.40.630.30">
    <property type="match status" value="1"/>
</dbReference>
<gene>
    <name evidence="1" type="ORF">BSA145_13935</name>
</gene>
<evidence type="ECO:0000313" key="2">
    <source>
        <dbReference type="Proteomes" id="UP000185426"/>
    </source>
</evidence>
<protein>
    <recommendedName>
        <fullName evidence="3">N-acetyltransferase domain-containing protein</fullName>
    </recommendedName>
</protein>
<proteinExistence type="predicted"/>
<evidence type="ECO:0008006" key="3">
    <source>
        <dbReference type="Google" id="ProtNLM"/>
    </source>
</evidence>